<protein>
    <recommendedName>
        <fullName evidence="7 18">Phosphatidate cytidylyltransferase</fullName>
        <ecNumber evidence="6 18">2.7.7.41</ecNumber>
    </recommendedName>
</protein>
<sequence>MKQRIITGAGFGIIMIAMIFLGGTLFNLAVSITATIAMVELLKMKKMQAMSITGLTGLLSMWILLIPADWFGAIFPFPFTKVELFIFFILIMLMLTVLTKNTFTFDEVGFLVVSSVYVGFGFHYLMLTRDTPIIGMSLVFFVILLIWTTDSAAYFVGRAIGKNKLWPDISPNKTIEGSLGGVVFALIIGTVIYFVLPELSTYISFLTAFGVMLIASIFGQIGDLVESALKRHYSVKDSGNVLPGHGGILDRFDSLIFVLPILHLIQLI</sequence>
<dbReference type="EMBL" id="JBCITK010000001">
    <property type="protein sequence ID" value="MEN0643804.1"/>
    <property type="molecule type" value="Genomic_DNA"/>
</dbReference>
<evidence type="ECO:0000313" key="21">
    <source>
        <dbReference type="Proteomes" id="UP001418796"/>
    </source>
</evidence>
<dbReference type="PROSITE" id="PS01315">
    <property type="entry name" value="CDS"/>
    <property type="match status" value="1"/>
</dbReference>
<keyword evidence="14" id="KW-0443">Lipid metabolism</keyword>
<evidence type="ECO:0000256" key="18">
    <source>
        <dbReference type="RuleBase" id="RU003938"/>
    </source>
</evidence>
<keyword evidence="16" id="KW-0594">Phospholipid biosynthesis</keyword>
<comment type="catalytic activity">
    <reaction evidence="1 18">
        <text>a 1,2-diacyl-sn-glycero-3-phosphate + CTP + H(+) = a CDP-1,2-diacyl-sn-glycerol + diphosphate</text>
        <dbReference type="Rhea" id="RHEA:16229"/>
        <dbReference type="ChEBI" id="CHEBI:15378"/>
        <dbReference type="ChEBI" id="CHEBI:33019"/>
        <dbReference type="ChEBI" id="CHEBI:37563"/>
        <dbReference type="ChEBI" id="CHEBI:58332"/>
        <dbReference type="ChEBI" id="CHEBI:58608"/>
        <dbReference type="EC" id="2.7.7.41"/>
    </reaction>
</comment>
<gene>
    <name evidence="20" type="ORF">MKY91_11650</name>
</gene>
<feature type="transmembrane region" description="Helical" evidence="19">
    <location>
        <begin position="202"/>
        <end position="221"/>
    </location>
</feature>
<evidence type="ECO:0000256" key="13">
    <source>
        <dbReference type="ARBA" id="ARBA00022989"/>
    </source>
</evidence>
<evidence type="ECO:0000256" key="17">
    <source>
        <dbReference type="ARBA" id="ARBA00023264"/>
    </source>
</evidence>
<evidence type="ECO:0000256" key="11">
    <source>
        <dbReference type="ARBA" id="ARBA00022692"/>
    </source>
</evidence>
<dbReference type="PANTHER" id="PTHR46382:SF1">
    <property type="entry name" value="PHOSPHATIDATE CYTIDYLYLTRANSFERASE"/>
    <property type="match status" value="1"/>
</dbReference>
<keyword evidence="21" id="KW-1185">Reference proteome</keyword>
<keyword evidence="13 19" id="KW-1133">Transmembrane helix</keyword>
<keyword evidence="17" id="KW-1208">Phospholipid metabolism</keyword>
<evidence type="ECO:0000256" key="12">
    <source>
        <dbReference type="ARBA" id="ARBA00022695"/>
    </source>
</evidence>
<dbReference type="Pfam" id="PF01148">
    <property type="entry name" value="CTP_transf_1"/>
    <property type="match status" value="1"/>
</dbReference>
<keyword evidence="15 19" id="KW-0472">Membrane</keyword>
<evidence type="ECO:0000256" key="16">
    <source>
        <dbReference type="ARBA" id="ARBA00023209"/>
    </source>
</evidence>
<dbReference type="Proteomes" id="UP001418796">
    <property type="component" value="Unassembled WGS sequence"/>
</dbReference>
<comment type="similarity">
    <text evidence="5 18">Belongs to the CDS family.</text>
</comment>
<evidence type="ECO:0000256" key="10">
    <source>
        <dbReference type="ARBA" id="ARBA00022679"/>
    </source>
</evidence>
<name>A0ABU9VIT0_9BACI</name>
<accession>A0ABU9VIT0</accession>
<comment type="pathway">
    <text evidence="3 18">Phospholipid metabolism; CDP-diacylglycerol biosynthesis; CDP-diacylglycerol from sn-glycerol 3-phosphate: step 3/3.</text>
</comment>
<dbReference type="RefSeq" id="WP_203087207.1">
    <property type="nucleotide sequence ID" value="NZ_JAEUZA010000001.1"/>
</dbReference>
<dbReference type="EC" id="2.7.7.41" evidence="6 18"/>
<keyword evidence="10 18" id="KW-0808">Transferase</keyword>
<dbReference type="GO" id="GO:0004605">
    <property type="term" value="F:phosphatidate cytidylyltransferase activity"/>
    <property type="evidence" value="ECO:0007669"/>
    <property type="project" value="UniProtKB-EC"/>
</dbReference>
<feature type="transmembrane region" description="Helical" evidence="19">
    <location>
        <begin position="133"/>
        <end position="156"/>
    </location>
</feature>
<comment type="subcellular location">
    <subcellularLocation>
        <location evidence="2">Cell membrane</location>
        <topology evidence="2">Multi-pass membrane protein</topology>
    </subcellularLocation>
</comment>
<reference evidence="20 21" key="1">
    <citation type="submission" date="2024-03" db="EMBL/GenBank/DDBJ databases">
        <title>Bacilli Hybrid Assemblies.</title>
        <authorList>
            <person name="Kovac J."/>
        </authorList>
    </citation>
    <scope>NUCLEOTIDE SEQUENCE [LARGE SCALE GENOMIC DNA]</scope>
    <source>
        <strain evidence="20 21">FSL R7-0666</strain>
    </source>
</reference>
<evidence type="ECO:0000256" key="9">
    <source>
        <dbReference type="ARBA" id="ARBA00022516"/>
    </source>
</evidence>
<dbReference type="InterPro" id="IPR000374">
    <property type="entry name" value="PC_trans"/>
</dbReference>
<evidence type="ECO:0000256" key="19">
    <source>
        <dbReference type="SAM" id="Phobius"/>
    </source>
</evidence>
<evidence type="ECO:0000256" key="2">
    <source>
        <dbReference type="ARBA" id="ARBA00004651"/>
    </source>
</evidence>
<proteinExistence type="inferred from homology"/>
<feature type="transmembrane region" description="Helical" evidence="19">
    <location>
        <begin position="12"/>
        <end position="37"/>
    </location>
</feature>
<evidence type="ECO:0000256" key="4">
    <source>
        <dbReference type="ARBA" id="ARBA00005189"/>
    </source>
</evidence>
<evidence type="ECO:0000256" key="7">
    <source>
        <dbReference type="ARBA" id="ARBA00019373"/>
    </source>
</evidence>
<comment type="caution">
    <text evidence="20">The sequence shown here is derived from an EMBL/GenBank/DDBJ whole genome shotgun (WGS) entry which is preliminary data.</text>
</comment>
<comment type="pathway">
    <text evidence="4">Lipid metabolism.</text>
</comment>
<dbReference type="PANTHER" id="PTHR46382">
    <property type="entry name" value="PHOSPHATIDATE CYTIDYLYLTRANSFERASE"/>
    <property type="match status" value="1"/>
</dbReference>
<feature type="transmembrane region" description="Helical" evidence="19">
    <location>
        <begin position="177"/>
        <end position="196"/>
    </location>
</feature>
<feature type="transmembrane region" description="Helical" evidence="19">
    <location>
        <begin position="108"/>
        <end position="127"/>
    </location>
</feature>
<evidence type="ECO:0000256" key="3">
    <source>
        <dbReference type="ARBA" id="ARBA00005119"/>
    </source>
</evidence>
<feature type="transmembrane region" description="Helical" evidence="19">
    <location>
        <begin position="49"/>
        <end position="68"/>
    </location>
</feature>
<feature type="transmembrane region" description="Helical" evidence="19">
    <location>
        <begin position="74"/>
        <end position="96"/>
    </location>
</feature>
<evidence type="ECO:0000256" key="5">
    <source>
        <dbReference type="ARBA" id="ARBA00010185"/>
    </source>
</evidence>
<keyword evidence="8" id="KW-1003">Cell membrane</keyword>
<keyword evidence="11 18" id="KW-0812">Transmembrane</keyword>
<keyword evidence="9" id="KW-0444">Lipid biosynthesis</keyword>
<evidence type="ECO:0000256" key="8">
    <source>
        <dbReference type="ARBA" id="ARBA00022475"/>
    </source>
</evidence>
<keyword evidence="12 18" id="KW-0548">Nucleotidyltransferase</keyword>
<evidence type="ECO:0000256" key="6">
    <source>
        <dbReference type="ARBA" id="ARBA00012487"/>
    </source>
</evidence>
<evidence type="ECO:0000256" key="14">
    <source>
        <dbReference type="ARBA" id="ARBA00023098"/>
    </source>
</evidence>
<organism evidence="20 21">
    <name type="scientific">Alkalicoccobacillus gibsonii</name>
    <dbReference type="NCBI Taxonomy" id="79881"/>
    <lineage>
        <taxon>Bacteria</taxon>
        <taxon>Bacillati</taxon>
        <taxon>Bacillota</taxon>
        <taxon>Bacilli</taxon>
        <taxon>Bacillales</taxon>
        <taxon>Bacillaceae</taxon>
        <taxon>Alkalicoccobacillus</taxon>
    </lineage>
</organism>
<evidence type="ECO:0000256" key="1">
    <source>
        <dbReference type="ARBA" id="ARBA00001698"/>
    </source>
</evidence>
<evidence type="ECO:0000256" key="15">
    <source>
        <dbReference type="ARBA" id="ARBA00023136"/>
    </source>
</evidence>
<evidence type="ECO:0000313" key="20">
    <source>
        <dbReference type="EMBL" id="MEN0643804.1"/>
    </source>
</evidence>